<comment type="caution">
    <text evidence="2">The sequence shown here is derived from an EMBL/GenBank/DDBJ whole genome shotgun (WGS) entry which is preliminary data.</text>
</comment>
<dbReference type="AlphaFoldDB" id="A0A402DTZ2"/>
<evidence type="ECO:0008006" key="4">
    <source>
        <dbReference type="Google" id="ProtNLM"/>
    </source>
</evidence>
<evidence type="ECO:0000313" key="2">
    <source>
        <dbReference type="EMBL" id="GCE77568.1"/>
    </source>
</evidence>
<dbReference type="RefSeq" id="WP_130782180.1">
    <property type="nucleotide sequence ID" value="NZ_BIMR01000228.1"/>
</dbReference>
<reference evidence="2 3" key="1">
    <citation type="submission" date="2019-01" db="EMBL/GenBank/DDBJ databases">
        <title>Draft genome sequence of Cellulomonas takizawaensis strain TKZ-21.</title>
        <authorList>
            <person name="Yamamura H."/>
            <person name="Hayashi T."/>
            <person name="Hamada M."/>
            <person name="Serisawa Y."/>
            <person name="Matsuyama K."/>
            <person name="Nakagawa Y."/>
            <person name="Otoguro M."/>
            <person name="Yanagida F."/>
            <person name="Hayakawa M."/>
        </authorList>
    </citation>
    <scope>NUCLEOTIDE SEQUENCE [LARGE SCALE GENOMIC DNA]</scope>
    <source>
        <strain evidence="2 3">NBRC12680</strain>
    </source>
</reference>
<feature type="chain" id="PRO_5039366537" description="Peptidoglycan binding-like domain-containing protein" evidence="1">
    <location>
        <begin position="33"/>
        <end position="343"/>
    </location>
</feature>
<dbReference type="InterPro" id="IPR036365">
    <property type="entry name" value="PGBD-like_sf"/>
</dbReference>
<dbReference type="SUPFAM" id="SSF47090">
    <property type="entry name" value="PGBD-like"/>
    <property type="match status" value="1"/>
</dbReference>
<sequence>MSRRTAPTRVGLAFVGAATVAALGFATGAAYSSPASPQALQPPATASTFPVSQTAFDDARPVALTASRDAATTLAAPVAGRVTRYDCAPGGEVVSGTSPLSVDGVPVLALATATPLWRDLSIGDAGEDVSALQHELTRLGHPVGASGKVDRATLRAFAAARTAAGAAAEPATQVPTVHVLWLPASTVAVEDCPAATGSTVEVGDEIATVPGTLTSVSIVDVPTDLLPGPRLLTVDGTGVPVDPAAPITDPAVLATLAGLPSLQPAGEETEPPTGRLALTDPIEVSVVPPASVVGDGILSCVVAAGRPHNVRVVGSELGQSFVVFESTAPKDVDTAPRGDVTCA</sequence>
<keyword evidence="1" id="KW-0732">Signal</keyword>
<protein>
    <recommendedName>
        <fullName evidence="4">Peptidoglycan binding-like domain-containing protein</fullName>
    </recommendedName>
</protein>
<dbReference type="EMBL" id="BIMR01000228">
    <property type="protein sequence ID" value="GCE77568.1"/>
    <property type="molecule type" value="Genomic_DNA"/>
</dbReference>
<name>A0A402DTZ2_9CELL</name>
<dbReference type="OrthoDB" id="3238883at2"/>
<organism evidence="2 3">
    <name type="scientific">Cellulomonas biazotea</name>
    <dbReference type="NCBI Taxonomy" id="1709"/>
    <lineage>
        <taxon>Bacteria</taxon>
        <taxon>Bacillati</taxon>
        <taxon>Actinomycetota</taxon>
        <taxon>Actinomycetes</taxon>
        <taxon>Micrococcales</taxon>
        <taxon>Cellulomonadaceae</taxon>
        <taxon>Cellulomonas</taxon>
    </lineage>
</organism>
<evidence type="ECO:0000313" key="3">
    <source>
        <dbReference type="Proteomes" id="UP000289954"/>
    </source>
</evidence>
<evidence type="ECO:0000256" key="1">
    <source>
        <dbReference type="SAM" id="SignalP"/>
    </source>
</evidence>
<keyword evidence="3" id="KW-1185">Reference proteome</keyword>
<accession>A0A402DTZ2</accession>
<feature type="signal peptide" evidence="1">
    <location>
        <begin position="1"/>
        <end position="32"/>
    </location>
</feature>
<proteinExistence type="predicted"/>
<gene>
    <name evidence="2" type="ORF">CBZ_26240</name>
</gene>
<dbReference type="Proteomes" id="UP000289954">
    <property type="component" value="Unassembled WGS sequence"/>
</dbReference>